<dbReference type="PANTHER" id="PTHR42110:SF1">
    <property type="entry name" value="L-ASPARAGINASE, PUTATIVE (AFU_ORTHOLOGUE AFUA_3G11890)-RELATED"/>
    <property type="match status" value="1"/>
</dbReference>
<dbReference type="EMBL" id="CAFBNE010000012">
    <property type="protein sequence ID" value="CAB4936521.1"/>
    <property type="molecule type" value="Genomic_DNA"/>
</dbReference>
<organism evidence="1">
    <name type="scientific">freshwater metagenome</name>
    <dbReference type="NCBI Taxonomy" id="449393"/>
    <lineage>
        <taxon>unclassified sequences</taxon>
        <taxon>metagenomes</taxon>
        <taxon>ecological metagenomes</taxon>
    </lineage>
</organism>
<dbReference type="PANTHER" id="PTHR42110">
    <property type="entry name" value="L-ASPARAGINASE, PUTATIVE (AFU_ORTHOLOGUE AFUA_3G11890)-RELATED"/>
    <property type="match status" value="1"/>
</dbReference>
<accession>A0A6J7J0V0</accession>
<dbReference type="Pfam" id="PF06089">
    <property type="entry name" value="Asparaginase_II"/>
    <property type="match status" value="1"/>
</dbReference>
<name>A0A6J7J0V0_9ZZZZ</name>
<dbReference type="AlphaFoldDB" id="A0A6J7J0V0"/>
<dbReference type="InterPro" id="IPR010349">
    <property type="entry name" value="Asparaginase_II"/>
</dbReference>
<evidence type="ECO:0000313" key="1">
    <source>
        <dbReference type="EMBL" id="CAB4936521.1"/>
    </source>
</evidence>
<reference evidence="1" key="1">
    <citation type="submission" date="2020-05" db="EMBL/GenBank/DDBJ databases">
        <authorList>
            <person name="Chiriac C."/>
            <person name="Salcher M."/>
            <person name="Ghai R."/>
            <person name="Kavagutti S V."/>
        </authorList>
    </citation>
    <scope>NUCLEOTIDE SEQUENCE</scope>
</reference>
<proteinExistence type="predicted"/>
<sequence length="317" mass="32954">MTHHGPVVLADVVRNGFVEGTHVGHAVIVAPDGQVERAWGDPGAVIFPRSSNKPAQASAMVHAGLDLPPELLALTASSHSGEQFHLDGVARILDLAGLGEEALQTPPDLPLDPVERDSWIRQGRAPQSIAMNCSGKHASMLATCRANDWSIDDYLDPGHPLQLALTAHLAGLAGEPIAHVGMDGCGAPVLALTVAGLARSLSRIVQSPSGSPEHRVVAAMRAAPERVGGSRRDVTAFMRQVPGLVAKDGAEGVYALALEDGRAGALKVCDGSDRARIVACAALLIAMGVDDELVAEQRELPVLGGGHPVGRVRSPIE</sequence>
<gene>
    <name evidence="1" type="ORF">UFOPK3772_00607</name>
</gene>
<protein>
    <submittedName>
        <fullName evidence="1">Unannotated protein</fullName>
    </submittedName>
</protein>